<dbReference type="InterPro" id="IPR018692">
    <property type="entry name" value="DUF2189"/>
</dbReference>
<dbReference type="RefSeq" id="WP_091685388.1">
    <property type="nucleotide sequence ID" value="NZ_FOSN01000016.1"/>
</dbReference>
<organism evidence="2 3">
    <name type="scientific">Methylocapsa palsarum</name>
    <dbReference type="NCBI Taxonomy" id="1612308"/>
    <lineage>
        <taxon>Bacteria</taxon>
        <taxon>Pseudomonadati</taxon>
        <taxon>Pseudomonadota</taxon>
        <taxon>Alphaproteobacteria</taxon>
        <taxon>Hyphomicrobiales</taxon>
        <taxon>Beijerinckiaceae</taxon>
        <taxon>Methylocapsa</taxon>
    </lineage>
</organism>
<feature type="transmembrane region" description="Helical" evidence="1">
    <location>
        <begin position="45"/>
        <end position="62"/>
    </location>
</feature>
<dbReference type="Proteomes" id="UP000198755">
    <property type="component" value="Unassembled WGS sequence"/>
</dbReference>
<dbReference type="EMBL" id="FOSN01000016">
    <property type="protein sequence ID" value="SFK71546.1"/>
    <property type="molecule type" value="Genomic_DNA"/>
</dbReference>
<proteinExistence type="predicted"/>
<accession>A0A1I4BU45</accession>
<feature type="transmembrane region" description="Helical" evidence="1">
    <location>
        <begin position="163"/>
        <end position="186"/>
    </location>
</feature>
<dbReference type="OrthoDB" id="9809543at2"/>
<evidence type="ECO:0000313" key="2">
    <source>
        <dbReference type="EMBL" id="SFK71546.1"/>
    </source>
</evidence>
<reference evidence="2 3" key="1">
    <citation type="submission" date="2016-10" db="EMBL/GenBank/DDBJ databases">
        <authorList>
            <person name="de Groot N.N."/>
        </authorList>
    </citation>
    <scope>NUCLEOTIDE SEQUENCE [LARGE SCALE GENOMIC DNA]</scope>
    <source>
        <strain evidence="2 3">NE2</strain>
    </source>
</reference>
<evidence type="ECO:0000313" key="3">
    <source>
        <dbReference type="Proteomes" id="UP000198755"/>
    </source>
</evidence>
<keyword evidence="3" id="KW-1185">Reference proteome</keyword>
<feature type="transmembrane region" description="Helical" evidence="1">
    <location>
        <begin position="215"/>
        <end position="243"/>
    </location>
</feature>
<feature type="transmembrane region" description="Helical" evidence="1">
    <location>
        <begin position="109"/>
        <end position="128"/>
    </location>
</feature>
<keyword evidence="1" id="KW-1133">Transmembrane helix</keyword>
<evidence type="ECO:0000256" key="1">
    <source>
        <dbReference type="SAM" id="Phobius"/>
    </source>
</evidence>
<keyword evidence="1" id="KW-0812">Transmembrane</keyword>
<dbReference type="Pfam" id="PF09955">
    <property type="entry name" value="DUF2189"/>
    <property type="match status" value="1"/>
</dbReference>
<gene>
    <name evidence="2" type="ORF">SAMN05444581_11649</name>
</gene>
<dbReference type="STRING" id="1612308.SAMN05444581_11649"/>
<sequence>MNTQEVFASPVCPEVRRIKPSDLTDALREGVTDFWRTLDVFADPFSVAIIGVLYPAVCLYLLDAHPQLLFPFMSGLTLIGPFAATGLYEAKRRQELGLDASPAARGSPALPSILALGLALLIIFTCWQATADSLYRWLFGPATPMSLGGFLREVLTTSRGWTLIILGNAIGSVFAFAALSISVISFPLLLDRNVGEAVAVETSIRAVMANPLTMMLWGLIVAAALTIGFSLCFVGALIAAPILASANWRLYRKTVQ</sequence>
<keyword evidence="1" id="KW-0472">Membrane</keyword>
<feature type="transmembrane region" description="Helical" evidence="1">
    <location>
        <begin position="68"/>
        <end position="88"/>
    </location>
</feature>
<protein>
    <submittedName>
        <fullName evidence="2">Uncharacterized membrane protein</fullName>
    </submittedName>
</protein>
<name>A0A1I4BU45_9HYPH</name>
<dbReference type="AlphaFoldDB" id="A0A1I4BU45"/>